<evidence type="ECO:0000256" key="2">
    <source>
        <dbReference type="SAM" id="Phobius"/>
    </source>
</evidence>
<feature type="transmembrane region" description="Helical" evidence="2">
    <location>
        <begin position="75"/>
        <end position="96"/>
    </location>
</feature>
<dbReference type="EMBL" id="BEYU01000195">
    <property type="protein sequence ID" value="GBG34448.1"/>
    <property type="molecule type" value="Genomic_DNA"/>
</dbReference>
<keyword evidence="4" id="KW-1185">Reference proteome</keyword>
<reference evidence="3 4" key="1">
    <citation type="submission" date="2017-12" db="EMBL/GenBank/DDBJ databases">
        <title>Sequencing, de novo assembly and annotation of complete genome of a new Thraustochytrid species, strain FCC1311.</title>
        <authorList>
            <person name="Sedici K."/>
            <person name="Godart F."/>
            <person name="Aiese Cigliano R."/>
            <person name="Sanseverino W."/>
            <person name="Barakat M."/>
            <person name="Ortet P."/>
            <person name="Marechal E."/>
            <person name="Cagnac O."/>
            <person name="Amato A."/>
        </authorList>
    </citation>
    <scope>NUCLEOTIDE SEQUENCE [LARGE SCALE GENOMIC DNA]</scope>
</reference>
<evidence type="ECO:0000313" key="3">
    <source>
        <dbReference type="EMBL" id="GBG34448.1"/>
    </source>
</evidence>
<organism evidence="3 4">
    <name type="scientific">Hondaea fermentalgiana</name>
    <dbReference type="NCBI Taxonomy" id="2315210"/>
    <lineage>
        <taxon>Eukaryota</taxon>
        <taxon>Sar</taxon>
        <taxon>Stramenopiles</taxon>
        <taxon>Bigyra</taxon>
        <taxon>Labyrinthulomycetes</taxon>
        <taxon>Thraustochytrida</taxon>
        <taxon>Thraustochytriidae</taxon>
        <taxon>Hondaea</taxon>
    </lineage>
</organism>
<comment type="caution">
    <text evidence="3">The sequence shown here is derived from an EMBL/GenBank/DDBJ whole genome shotgun (WGS) entry which is preliminary data.</text>
</comment>
<dbReference type="Proteomes" id="UP000241890">
    <property type="component" value="Unassembled WGS sequence"/>
</dbReference>
<sequence length="258" mass="27908">MRQSKDPETFVSVYENNQTTHIRLMAVFSLSQAVYWTALSADAFLAPALGVPSRLTPSPEMLEGISDTMGFYTDPAWILFGGLTSIACSVLTRLYAHANIGRMAIKDASGEVQLRGHTFFGNLKGPETFAIRDVEITAPSQRQRYYMVKVPTKSWNMLLDSKGDFFDLYQAAAGTDPTSGQEAVDTHRRSVMTRLGVSYGGVGLSGNVLPGSTATSASDNSGSTADTAEDSSPGPKSMQPPSLEEIRAARLKRQGRKL</sequence>
<keyword evidence="2" id="KW-0812">Transmembrane</keyword>
<accession>A0A2R5GXD7</accession>
<gene>
    <name evidence="3" type="ORF">FCC1311_106722</name>
</gene>
<feature type="transmembrane region" description="Helical" evidence="2">
    <location>
        <begin position="33"/>
        <end position="55"/>
    </location>
</feature>
<dbReference type="Pfam" id="PF06979">
    <property type="entry name" value="TMEM70"/>
    <property type="match status" value="1"/>
</dbReference>
<keyword evidence="2" id="KW-1133">Transmembrane helix</keyword>
<dbReference type="InParanoid" id="A0A2R5GXD7"/>
<protein>
    <submittedName>
        <fullName evidence="3">Uncharacterized protein</fullName>
    </submittedName>
</protein>
<dbReference type="InterPro" id="IPR045325">
    <property type="entry name" value="TMEM70/TMEM186/TMEM223"/>
</dbReference>
<feature type="compositionally biased region" description="Polar residues" evidence="1">
    <location>
        <begin position="210"/>
        <end position="226"/>
    </location>
</feature>
<dbReference type="AlphaFoldDB" id="A0A2R5GXD7"/>
<name>A0A2R5GXD7_9STRA</name>
<keyword evidence="2" id="KW-0472">Membrane</keyword>
<feature type="region of interest" description="Disordered" evidence="1">
    <location>
        <begin position="210"/>
        <end position="244"/>
    </location>
</feature>
<evidence type="ECO:0000256" key="1">
    <source>
        <dbReference type="SAM" id="MobiDB-lite"/>
    </source>
</evidence>
<proteinExistence type="predicted"/>
<evidence type="ECO:0000313" key="4">
    <source>
        <dbReference type="Proteomes" id="UP000241890"/>
    </source>
</evidence>